<evidence type="ECO:0000259" key="1">
    <source>
        <dbReference type="Pfam" id="PF04287"/>
    </source>
</evidence>
<gene>
    <name evidence="2" type="ORF">R5R33_14890</name>
</gene>
<keyword evidence="3" id="KW-1185">Reference proteome</keyword>
<dbReference type="InterPro" id="IPR023376">
    <property type="entry name" value="YqcC-like_dom"/>
</dbReference>
<dbReference type="Pfam" id="PF04287">
    <property type="entry name" value="DUF446"/>
    <property type="match status" value="1"/>
</dbReference>
<sequence length="108" mass="12065">MKSIYPDIATLLLELEAELRVLSLWDAEPPSPAALASTEPFCVDTLTLPQWLQFVFLPRMSQMVELEIPLPHACGIAPMAEEFFRGSELPVAALTRKLEEIDTRLARG</sequence>
<dbReference type="InterPro" id="IPR036814">
    <property type="entry name" value="YqcC-like_sf"/>
</dbReference>
<organism evidence="2 3">
    <name type="scientific">Microbulbifer pacificus</name>
    <dbReference type="NCBI Taxonomy" id="407164"/>
    <lineage>
        <taxon>Bacteria</taxon>
        <taxon>Pseudomonadati</taxon>
        <taxon>Pseudomonadota</taxon>
        <taxon>Gammaproteobacteria</taxon>
        <taxon>Cellvibrionales</taxon>
        <taxon>Microbulbiferaceae</taxon>
        <taxon>Microbulbifer</taxon>
    </lineage>
</organism>
<protein>
    <submittedName>
        <fullName evidence="2">YqcC family protein</fullName>
    </submittedName>
</protein>
<dbReference type="GO" id="GO:0044010">
    <property type="term" value="P:single-species biofilm formation"/>
    <property type="evidence" value="ECO:0007669"/>
    <property type="project" value="TreeGrafter"/>
</dbReference>
<reference evidence="2 3" key="1">
    <citation type="submission" date="2023-10" db="EMBL/GenBank/DDBJ databases">
        <title>Description of Microbulbifer bruguierae sp. nov., isolated from the sediments of mangrove plant Bruguiera sexangula and comparative genomic analyses of the genus Microbulbifer.</title>
        <authorList>
            <person name="Long M."/>
        </authorList>
    </citation>
    <scope>NUCLEOTIDE SEQUENCE [LARGE SCALE GENOMIC DNA]</scope>
    <source>
        <strain evidence="2 3">SPO729</strain>
    </source>
</reference>
<dbReference type="RefSeq" id="WP_318953488.1">
    <property type="nucleotide sequence ID" value="NZ_CP137555.1"/>
</dbReference>
<dbReference type="AlphaFoldDB" id="A0AAU0N005"/>
<feature type="domain" description="YqcC-like" evidence="1">
    <location>
        <begin position="8"/>
        <end position="103"/>
    </location>
</feature>
<dbReference type="InterPro" id="IPR007384">
    <property type="entry name" value="UCP006257"/>
</dbReference>
<proteinExistence type="predicted"/>
<evidence type="ECO:0000313" key="3">
    <source>
        <dbReference type="Proteomes" id="UP001302477"/>
    </source>
</evidence>
<dbReference type="KEGG" id="mpaf:R5R33_14890"/>
<dbReference type="PANTHER" id="PTHR39586:SF1">
    <property type="entry name" value="CYTOPLASMIC PROTEIN"/>
    <property type="match status" value="1"/>
</dbReference>
<dbReference type="PIRSF" id="PIRSF006257">
    <property type="entry name" value="UCP006257"/>
    <property type="match status" value="1"/>
</dbReference>
<dbReference type="SUPFAM" id="SSF158452">
    <property type="entry name" value="YqcC-like"/>
    <property type="match status" value="1"/>
</dbReference>
<dbReference type="EMBL" id="CP137555">
    <property type="protein sequence ID" value="WOX05014.1"/>
    <property type="molecule type" value="Genomic_DNA"/>
</dbReference>
<accession>A0AAU0N005</accession>
<evidence type="ECO:0000313" key="2">
    <source>
        <dbReference type="EMBL" id="WOX05014.1"/>
    </source>
</evidence>
<name>A0AAU0N005_9GAMM</name>
<dbReference type="Gene3D" id="1.20.1440.40">
    <property type="entry name" value="YqcC-like"/>
    <property type="match status" value="1"/>
</dbReference>
<dbReference type="Proteomes" id="UP001302477">
    <property type="component" value="Chromosome"/>
</dbReference>
<dbReference type="PANTHER" id="PTHR39586">
    <property type="entry name" value="CYTOPLASMIC PROTEIN-RELATED"/>
    <property type="match status" value="1"/>
</dbReference>